<dbReference type="HOGENOM" id="CLU_2861530_0_0_9"/>
<keyword evidence="2" id="KW-1185">Reference proteome</keyword>
<sequence>MPYLIGLTGFKTAVSIARGENWLFDQKINNGEYKIPTIITPIMTIDKYNLVTVEDRWKKRNIKW</sequence>
<accession>B8CZP1</accession>
<dbReference type="Proteomes" id="UP000000719">
    <property type="component" value="Chromosome"/>
</dbReference>
<evidence type="ECO:0000313" key="1">
    <source>
        <dbReference type="EMBL" id="ACL68771.1"/>
    </source>
</evidence>
<evidence type="ECO:0000313" key="2">
    <source>
        <dbReference type="Proteomes" id="UP000000719"/>
    </source>
</evidence>
<name>B8CZP1_HALOH</name>
<dbReference type="EMBL" id="CP001098">
    <property type="protein sequence ID" value="ACL68771.1"/>
    <property type="molecule type" value="Genomic_DNA"/>
</dbReference>
<dbReference type="RefSeq" id="WP_012634970.1">
    <property type="nucleotide sequence ID" value="NC_011899.1"/>
</dbReference>
<dbReference type="KEGG" id="hor:Hore_00080"/>
<gene>
    <name evidence="1" type="ordered locus">Hore_00080</name>
</gene>
<organism evidence="1 2">
    <name type="scientific">Halothermothrix orenii (strain H 168 / OCM 544 / DSM 9562)</name>
    <dbReference type="NCBI Taxonomy" id="373903"/>
    <lineage>
        <taxon>Bacteria</taxon>
        <taxon>Bacillati</taxon>
        <taxon>Bacillota</taxon>
        <taxon>Clostridia</taxon>
        <taxon>Halanaerobiales</taxon>
        <taxon>Halothermotrichaceae</taxon>
        <taxon>Halothermothrix</taxon>
    </lineage>
</organism>
<reference evidence="1 2" key="1">
    <citation type="journal article" date="2009" name="PLoS ONE">
        <title>Genome analysis of the anaerobic thermohalophilic bacterium Halothermothrix orenii.</title>
        <authorList>
            <person name="Mavromatis K."/>
            <person name="Ivanova N."/>
            <person name="Anderson I."/>
            <person name="Lykidis A."/>
            <person name="Hooper S.D."/>
            <person name="Sun H."/>
            <person name="Kunin V."/>
            <person name="Lapidus A."/>
            <person name="Hugenholtz P."/>
            <person name="Patel B."/>
            <person name="Kyrpides N.C."/>
        </authorList>
    </citation>
    <scope>NUCLEOTIDE SEQUENCE [LARGE SCALE GENOMIC DNA]</scope>
    <source>
        <strain evidence="2">H 168 / OCM 544 / DSM 9562</strain>
    </source>
</reference>
<protein>
    <submittedName>
        <fullName evidence="1">Uncharacterized protein</fullName>
    </submittedName>
</protein>
<proteinExistence type="predicted"/>
<dbReference type="AlphaFoldDB" id="B8CZP1"/>